<keyword evidence="3" id="KW-1185">Reference proteome</keyword>
<dbReference type="EMBL" id="KQ964248">
    <property type="protein sequence ID" value="KXJ92941.1"/>
    <property type="molecule type" value="Genomic_DNA"/>
</dbReference>
<name>A0A136J6Y5_9PEZI</name>
<sequence length="159" mass="17560">MTDRLSGCWVAASFFLVSMMGRLFSKHLILRYLTGSRRAAGASQQERDIAPLRLSGRPRHQPVDGQQRSASTLAYHDMADPWILPTCGEETLVGRAGGGYRMNRSSVPQWEFGPLCGRAPKNIHVVRDDLDASETIGQVCDFVGHRSSTCVIKMQLGNL</sequence>
<feature type="region of interest" description="Disordered" evidence="1">
    <location>
        <begin position="43"/>
        <end position="66"/>
    </location>
</feature>
<gene>
    <name evidence="2" type="ORF">Micbo1qcDRAFT_174074</name>
</gene>
<reference evidence="3" key="1">
    <citation type="submission" date="2016-02" db="EMBL/GenBank/DDBJ databases">
        <title>Draft genome sequence of Microdochium bolleyi, a fungal endophyte of beachgrass.</title>
        <authorList>
            <consortium name="DOE Joint Genome Institute"/>
            <person name="David A.S."/>
            <person name="May G."/>
            <person name="Haridas S."/>
            <person name="Lim J."/>
            <person name="Wang M."/>
            <person name="Labutti K."/>
            <person name="Lipzen A."/>
            <person name="Barry K."/>
            <person name="Grigoriev I.V."/>
        </authorList>
    </citation>
    <scope>NUCLEOTIDE SEQUENCE [LARGE SCALE GENOMIC DNA]</scope>
    <source>
        <strain evidence="3">J235TASD1</strain>
    </source>
</reference>
<evidence type="ECO:0000313" key="2">
    <source>
        <dbReference type="EMBL" id="KXJ92941.1"/>
    </source>
</evidence>
<dbReference type="InParanoid" id="A0A136J6Y5"/>
<accession>A0A136J6Y5</accession>
<organism evidence="2 3">
    <name type="scientific">Microdochium bolleyi</name>
    <dbReference type="NCBI Taxonomy" id="196109"/>
    <lineage>
        <taxon>Eukaryota</taxon>
        <taxon>Fungi</taxon>
        <taxon>Dikarya</taxon>
        <taxon>Ascomycota</taxon>
        <taxon>Pezizomycotina</taxon>
        <taxon>Sordariomycetes</taxon>
        <taxon>Xylariomycetidae</taxon>
        <taxon>Xylariales</taxon>
        <taxon>Microdochiaceae</taxon>
        <taxon>Microdochium</taxon>
    </lineage>
</organism>
<evidence type="ECO:0000256" key="1">
    <source>
        <dbReference type="SAM" id="MobiDB-lite"/>
    </source>
</evidence>
<evidence type="ECO:0000313" key="3">
    <source>
        <dbReference type="Proteomes" id="UP000070501"/>
    </source>
</evidence>
<proteinExistence type="predicted"/>
<dbReference type="Proteomes" id="UP000070501">
    <property type="component" value="Unassembled WGS sequence"/>
</dbReference>
<protein>
    <submittedName>
        <fullName evidence="2">Uncharacterized protein</fullName>
    </submittedName>
</protein>
<dbReference type="AlphaFoldDB" id="A0A136J6Y5"/>